<dbReference type="SUPFAM" id="SSF53756">
    <property type="entry name" value="UDP-Glycosyltransferase/glycogen phosphorylase"/>
    <property type="match status" value="1"/>
</dbReference>
<dbReference type="PANTHER" id="PTHR45947:SF3">
    <property type="entry name" value="SULFOQUINOVOSYL TRANSFERASE SQD2"/>
    <property type="match status" value="1"/>
</dbReference>
<gene>
    <name evidence="3" type="ORF">NWP17_06260</name>
</gene>
<accession>A0AA43KB64</accession>
<reference evidence="3 4" key="1">
    <citation type="journal article" date="2023" name="J. Phycol.">
        <title>Chrysosporum ovalisporum is synonymous with the true-branching cyanobacterium Umezakia natans (Nostocales/Aphanizomenonaceae).</title>
        <authorList>
            <person name="McGregor G.B."/>
            <person name="Sendall B.C."/>
            <person name="Niiyama Y."/>
            <person name="Tuji A."/>
            <person name="Willis A."/>
        </authorList>
    </citation>
    <scope>NUCLEOTIDE SEQUENCE [LARGE SCALE GENOMIC DNA]</scope>
    <source>
        <strain evidence="3 4">ANA360D</strain>
    </source>
</reference>
<name>A0AA43KB64_9CYAN</name>
<evidence type="ECO:0000313" key="3">
    <source>
        <dbReference type="EMBL" id="MDH6060042.1"/>
    </source>
</evidence>
<dbReference type="EMBL" id="JANQDH010000041">
    <property type="protein sequence ID" value="MDH6060042.1"/>
    <property type="molecule type" value="Genomic_DNA"/>
</dbReference>
<feature type="domain" description="Glycosyl transferase family 1" evidence="1">
    <location>
        <begin position="203"/>
        <end position="363"/>
    </location>
</feature>
<keyword evidence="3" id="KW-0808">Transferase</keyword>
<dbReference type="Proteomes" id="UP001159387">
    <property type="component" value="Unassembled WGS sequence"/>
</dbReference>
<keyword evidence="4" id="KW-1185">Reference proteome</keyword>
<comment type="caution">
    <text evidence="3">The sequence shown here is derived from an EMBL/GenBank/DDBJ whole genome shotgun (WGS) entry which is preliminary data.</text>
</comment>
<dbReference type="Pfam" id="PF13439">
    <property type="entry name" value="Glyco_transf_4"/>
    <property type="match status" value="1"/>
</dbReference>
<dbReference type="RefSeq" id="WP_280654054.1">
    <property type="nucleotide sequence ID" value="NZ_JANQDH010000041.1"/>
</dbReference>
<dbReference type="Gene3D" id="3.40.50.2000">
    <property type="entry name" value="Glycogen Phosphorylase B"/>
    <property type="match status" value="2"/>
</dbReference>
<dbReference type="GO" id="GO:0016757">
    <property type="term" value="F:glycosyltransferase activity"/>
    <property type="evidence" value="ECO:0007669"/>
    <property type="project" value="UniProtKB-KW"/>
</dbReference>
<dbReference type="PANTHER" id="PTHR45947">
    <property type="entry name" value="SULFOQUINOVOSYL TRANSFERASE SQD2"/>
    <property type="match status" value="1"/>
</dbReference>
<dbReference type="EC" id="2.4.-.-" evidence="3"/>
<dbReference type="AlphaFoldDB" id="A0AA43KB64"/>
<dbReference type="InterPro" id="IPR001296">
    <property type="entry name" value="Glyco_trans_1"/>
</dbReference>
<dbReference type="InterPro" id="IPR028098">
    <property type="entry name" value="Glyco_trans_4-like_N"/>
</dbReference>
<protein>
    <submittedName>
        <fullName evidence="3">Glycosyltransferase</fullName>
        <ecNumber evidence="3">2.4.-.-</ecNumber>
    </submittedName>
</protein>
<feature type="domain" description="Glycosyltransferase subfamily 4-like N-terminal" evidence="2">
    <location>
        <begin position="21"/>
        <end position="188"/>
    </location>
</feature>
<dbReference type="InterPro" id="IPR050194">
    <property type="entry name" value="Glycosyltransferase_grp1"/>
</dbReference>
<evidence type="ECO:0000313" key="4">
    <source>
        <dbReference type="Proteomes" id="UP001159387"/>
    </source>
</evidence>
<evidence type="ECO:0000259" key="2">
    <source>
        <dbReference type="Pfam" id="PF13439"/>
    </source>
</evidence>
<sequence>MKRTTNIHIVHLSKYYPPDRGGIETHVQTLARTQAAMGAEVDVICVNRLDQQGKLSNKTKTVDDEDGDVKVTRIGRVLSLAGFDVCLGLCQTITKFLNQPNTIFHLHTPNPTMLLALTMLDRKVPLVITHHSDVIKQKILKYALRPFEYLVYSQSAQILTTSHQYIEGSKFLQQYPSKTDALPLGLDTTTYTHPSQQALAYSRRLKKQHGDIIWLSIGRLVYYKALHIAIQALTRVPGKLLVVGVGPLETELKALVQKLGVENRIVWLGRLNEDELVGAYHAATALWFPSNVRSEGFGLVQVEAMASRCPVINANIPCSGVPWVNRHEIEGLTVPINDPMALAEAAKRLLLEPGLRNRLVRASSRRAQYFNHINMAVRSFEFYSQVLSPELNYPSIPTRLDSL</sequence>
<keyword evidence="3" id="KW-0328">Glycosyltransferase</keyword>
<organism evidence="3 4">
    <name type="scientific">Chrysosporum bergii ANA360D</name>
    <dbReference type="NCBI Taxonomy" id="617107"/>
    <lineage>
        <taxon>Bacteria</taxon>
        <taxon>Bacillati</taxon>
        <taxon>Cyanobacteriota</taxon>
        <taxon>Cyanophyceae</taxon>
        <taxon>Nostocales</taxon>
        <taxon>Nodulariaceae</taxon>
        <taxon>Chrysosporum</taxon>
    </lineage>
</organism>
<evidence type="ECO:0000259" key="1">
    <source>
        <dbReference type="Pfam" id="PF00534"/>
    </source>
</evidence>
<proteinExistence type="predicted"/>
<dbReference type="Pfam" id="PF00534">
    <property type="entry name" value="Glycos_transf_1"/>
    <property type="match status" value="1"/>
</dbReference>